<organism evidence="1 2">
    <name type="scientific">Entomomonas moraniae</name>
    <dbReference type="NCBI Taxonomy" id="2213226"/>
    <lineage>
        <taxon>Bacteria</taxon>
        <taxon>Pseudomonadati</taxon>
        <taxon>Pseudomonadota</taxon>
        <taxon>Gammaproteobacteria</taxon>
        <taxon>Pseudomonadales</taxon>
        <taxon>Pseudomonadaceae</taxon>
        <taxon>Entomomonas</taxon>
    </lineage>
</organism>
<protein>
    <submittedName>
        <fullName evidence="1">Uncharacterized protein</fullName>
    </submittedName>
</protein>
<gene>
    <name evidence="1" type="ORF">DM558_01460</name>
</gene>
<evidence type="ECO:0000313" key="2">
    <source>
        <dbReference type="Proteomes" id="UP000273143"/>
    </source>
</evidence>
<accession>A0A3S9XAS1</accession>
<proteinExistence type="predicted"/>
<keyword evidence="2" id="KW-1185">Reference proteome</keyword>
<reference evidence="2" key="1">
    <citation type="submission" date="2018-06" db="EMBL/GenBank/DDBJ databases">
        <title>Complete genome of Pseudomonas insecticola strain QZS01.</title>
        <authorList>
            <person name="Wang J."/>
            <person name="Su Q."/>
        </authorList>
    </citation>
    <scope>NUCLEOTIDE SEQUENCE [LARGE SCALE GENOMIC DNA]</scope>
    <source>
        <strain evidence="2">QZS01</strain>
    </source>
</reference>
<dbReference type="AlphaFoldDB" id="A0A3S9XAS1"/>
<sequence>MSLSYVKCFNDEAENWENIPVLVWASDICFGFFNALNIFPPYEIARKFSSDLDFSHDVLLGNNTIEWEPFELSKEDYNEIKEYFMTQFKCHYFELKTYINSSKDYIMWRREKKYGIPIQIQEEFYKRFDAAERKFKSLENTSDDYLSAWNDLNELIKEEQSLIKSYKK</sequence>
<dbReference type="EMBL" id="CP029822">
    <property type="protein sequence ID" value="AZS49523.1"/>
    <property type="molecule type" value="Genomic_DNA"/>
</dbReference>
<dbReference type="KEGG" id="emo:DM558_01460"/>
<dbReference type="RefSeq" id="WP_109701867.1">
    <property type="nucleotide sequence ID" value="NZ_CP029822.1"/>
</dbReference>
<dbReference type="Proteomes" id="UP000273143">
    <property type="component" value="Chromosome"/>
</dbReference>
<evidence type="ECO:0000313" key="1">
    <source>
        <dbReference type="EMBL" id="AZS49523.1"/>
    </source>
</evidence>
<name>A0A3S9XAS1_9GAMM</name>